<evidence type="ECO:0000256" key="2">
    <source>
        <dbReference type="ARBA" id="ARBA00022553"/>
    </source>
</evidence>
<dbReference type="InterPro" id="IPR011251">
    <property type="entry name" value="Luciferase-like_dom"/>
</dbReference>
<dbReference type="InterPro" id="IPR036661">
    <property type="entry name" value="Luciferase-like_sf"/>
</dbReference>
<dbReference type="PROSITE" id="PS00455">
    <property type="entry name" value="AMP_BINDING"/>
    <property type="match status" value="1"/>
</dbReference>
<dbReference type="InterPro" id="IPR009081">
    <property type="entry name" value="PP-bd_ACP"/>
</dbReference>
<dbReference type="InterPro" id="IPR025110">
    <property type="entry name" value="AMP-bd_C"/>
</dbReference>
<evidence type="ECO:0000256" key="3">
    <source>
        <dbReference type="SAM" id="MobiDB-lite"/>
    </source>
</evidence>
<dbReference type="Pfam" id="PF00501">
    <property type="entry name" value="AMP-binding"/>
    <property type="match status" value="2"/>
</dbReference>
<dbReference type="Gene3D" id="3.30.300.30">
    <property type="match status" value="1"/>
</dbReference>
<dbReference type="GO" id="GO:0072330">
    <property type="term" value="P:monocarboxylic acid biosynthetic process"/>
    <property type="evidence" value="ECO:0007669"/>
    <property type="project" value="UniProtKB-ARBA"/>
</dbReference>
<dbReference type="GO" id="GO:0005737">
    <property type="term" value="C:cytoplasm"/>
    <property type="evidence" value="ECO:0007669"/>
    <property type="project" value="TreeGrafter"/>
</dbReference>
<dbReference type="CDD" id="cd08700">
    <property type="entry name" value="FMT_C_OzmH_like"/>
    <property type="match status" value="1"/>
</dbReference>
<dbReference type="GO" id="GO:0043041">
    <property type="term" value="P:amino acid activation for nonribosomal peptide biosynthetic process"/>
    <property type="evidence" value="ECO:0007669"/>
    <property type="project" value="TreeGrafter"/>
</dbReference>
<feature type="region of interest" description="Disordered" evidence="3">
    <location>
        <begin position="171"/>
        <end position="194"/>
    </location>
</feature>
<evidence type="ECO:0000259" key="4">
    <source>
        <dbReference type="PROSITE" id="PS50075"/>
    </source>
</evidence>
<dbReference type="InterPro" id="IPR042099">
    <property type="entry name" value="ANL_N_sf"/>
</dbReference>
<keyword evidence="6" id="KW-1185">Reference proteome</keyword>
<dbReference type="PANTHER" id="PTHR45527:SF1">
    <property type="entry name" value="FATTY ACID SYNTHASE"/>
    <property type="match status" value="1"/>
</dbReference>
<dbReference type="Gene3D" id="3.40.50.980">
    <property type="match status" value="2"/>
</dbReference>
<dbReference type="NCBIfam" id="TIGR04020">
    <property type="entry name" value="seco_metab_LLM"/>
    <property type="match status" value="1"/>
</dbReference>
<dbReference type="PROSITE" id="PS50075">
    <property type="entry name" value="CARRIER"/>
    <property type="match status" value="1"/>
</dbReference>
<dbReference type="RefSeq" id="WP_090848412.1">
    <property type="nucleotide sequence ID" value="NZ_FNXG01000004.1"/>
</dbReference>
<dbReference type="Pfam" id="PF13193">
    <property type="entry name" value="AMP-binding_C"/>
    <property type="match status" value="1"/>
</dbReference>
<dbReference type="PANTHER" id="PTHR45527">
    <property type="entry name" value="NONRIBOSOMAL PEPTIDE SYNTHETASE"/>
    <property type="match status" value="1"/>
</dbReference>
<dbReference type="InterPro" id="IPR036736">
    <property type="entry name" value="ACP-like_sf"/>
</dbReference>
<dbReference type="InterPro" id="IPR005793">
    <property type="entry name" value="Formyl_trans_C"/>
</dbReference>
<dbReference type="Pfam" id="PF00551">
    <property type="entry name" value="Formyl_trans_N"/>
    <property type="match status" value="1"/>
</dbReference>
<dbReference type="SMART" id="SM00823">
    <property type="entry name" value="PKS_PP"/>
    <property type="match status" value="1"/>
</dbReference>
<dbReference type="SUPFAM" id="SSF51679">
    <property type="entry name" value="Bacterial luciferase-like"/>
    <property type="match status" value="1"/>
</dbReference>
<dbReference type="OrthoDB" id="9803968at2"/>
<dbReference type="InterPro" id="IPR002376">
    <property type="entry name" value="Formyl_transf_N"/>
</dbReference>
<dbReference type="InterPro" id="IPR020459">
    <property type="entry name" value="AMP-binding"/>
</dbReference>
<proteinExistence type="predicted"/>
<dbReference type="FunFam" id="1.10.1200.10:FF:000016">
    <property type="entry name" value="Non-ribosomal peptide synthase"/>
    <property type="match status" value="1"/>
</dbReference>
<accession>A0A1H6MTC2</accession>
<dbReference type="InterPro" id="IPR024011">
    <property type="entry name" value="Biosynth_lucif-like_mOase_dom"/>
</dbReference>
<dbReference type="GO" id="GO:0016705">
    <property type="term" value="F:oxidoreductase activity, acting on paired donors, with incorporation or reduction of molecular oxygen"/>
    <property type="evidence" value="ECO:0007669"/>
    <property type="project" value="InterPro"/>
</dbReference>
<evidence type="ECO:0000313" key="5">
    <source>
        <dbReference type="EMBL" id="SEI05206.1"/>
    </source>
</evidence>
<dbReference type="InterPro" id="IPR020845">
    <property type="entry name" value="AMP-binding_CS"/>
</dbReference>
<dbReference type="SUPFAM" id="SSF53328">
    <property type="entry name" value="Formyltransferase"/>
    <property type="match status" value="1"/>
</dbReference>
<dbReference type="PRINTS" id="PR00154">
    <property type="entry name" value="AMPBINDING"/>
</dbReference>
<dbReference type="InterPro" id="IPR045851">
    <property type="entry name" value="AMP-bd_C_sf"/>
</dbReference>
<dbReference type="Gene3D" id="3.40.50.12230">
    <property type="match status" value="1"/>
</dbReference>
<feature type="domain" description="Carrier" evidence="4">
    <location>
        <begin position="1406"/>
        <end position="1483"/>
    </location>
</feature>
<name>A0A1H6MTC2_9RHOB</name>
<dbReference type="EMBL" id="FNXG01000004">
    <property type="protein sequence ID" value="SEI05206.1"/>
    <property type="molecule type" value="Genomic_DNA"/>
</dbReference>
<dbReference type="STRING" id="65735.SAMN04488075_2495"/>
<dbReference type="Gene3D" id="3.40.50.12780">
    <property type="entry name" value="N-terminal domain of ligase-like"/>
    <property type="match status" value="1"/>
</dbReference>
<dbReference type="Pfam" id="PF00550">
    <property type="entry name" value="PP-binding"/>
    <property type="match status" value="1"/>
</dbReference>
<keyword evidence="1" id="KW-0596">Phosphopantetheine</keyword>
<dbReference type="Proteomes" id="UP000199125">
    <property type="component" value="Unassembled WGS sequence"/>
</dbReference>
<dbReference type="SUPFAM" id="SSF56801">
    <property type="entry name" value="Acetyl-CoA synthetase-like"/>
    <property type="match status" value="2"/>
</dbReference>
<dbReference type="InterPro" id="IPR000873">
    <property type="entry name" value="AMP-dep_synth/lig_dom"/>
</dbReference>
<evidence type="ECO:0000313" key="6">
    <source>
        <dbReference type="Proteomes" id="UP000199125"/>
    </source>
</evidence>
<keyword evidence="5" id="KW-0503">Monooxygenase</keyword>
<dbReference type="InterPro" id="IPR020806">
    <property type="entry name" value="PKS_PP-bd"/>
</dbReference>
<dbReference type="Pfam" id="PF02911">
    <property type="entry name" value="Formyl_trans_C"/>
    <property type="match status" value="1"/>
</dbReference>
<dbReference type="SUPFAM" id="SSF47336">
    <property type="entry name" value="ACP-like"/>
    <property type="match status" value="1"/>
</dbReference>
<dbReference type="Gene3D" id="1.10.1200.10">
    <property type="entry name" value="ACP-like"/>
    <property type="match status" value="1"/>
</dbReference>
<keyword evidence="5" id="KW-0560">Oxidoreductase</keyword>
<dbReference type="FunFam" id="3.40.50.980:FF:000001">
    <property type="entry name" value="Non-ribosomal peptide synthetase"/>
    <property type="match status" value="1"/>
</dbReference>
<dbReference type="GO" id="GO:0031177">
    <property type="term" value="F:phosphopantetheine binding"/>
    <property type="evidence" value="ECO:0007669"/>
    <property type="project" value="InterPro"/>
</dbReference>
<dbReference type="InterPro" id="IPR011034">
    <property type="entry name" value="Formyl_transferase-like_C_sf"/>
</dbReference>
<reference evidence="6" key="1">
    <citation type="submission" date="2016-10" db="EMBL/GenBank/DDBJ databases">
        <authorList>
            <person name="Varghese N."/>
            <person name="Submissions S."/>
        </authorList>
    </citation>
    <scope>NUCLEOTIDE SEQUENCE [LARGE SCALE GENOMIC DNA]</scope>
    <source>
        <strain evidence="6">DSM 11593</strain>
    </source>
</reference>
<dbReference type="Pfam" id="PF00296">
    <property type="entry name" value="Bac_luciferase"/>
    <property type="match status" value="1"/>
</dbReference>
<protein>
    <submittedName>
        <fullName evidence="5">Natural product biosynthesis luciferase-like monooxygenase domain-containing protein</fullName>
    </submittedName>
</protein>
<gene>
    <name evidence="5" type="ORF">SAMN04488075_2495</name>
</gene>
<dbReference type="FunFam" id="3.30.300.30:FF:000010">
    <property type="entry name" value="Enterobactin synthetase component F"/>
    <property type="match status" value="1"/>
</dbReference>
<dbReference type="GO" id="GO:0004497">
    <property type="term" value="F:monooxygenase activity"/>
    <property type="evidence" value="ECO:0007669"/>
    <property type="project" value="UniProtKB-KW"/>
</dbReference>
<organism evidence="5 6">
    <name type="scientific">Paracoccus alkenifer</name>
    <dbReference type="NCBI Taxonomy" id="65735"/>
    <lineage>
        <taxon>Bacteria</taxon>
        <taxon>Pseudomonadati</taxon>
        <taxon>Pseudomonadota</taxon>
        <taxon>Alphaproteobacteria</taxon>
        <taxon>Rhodobacterales</taxon>
        <taxon>Paracoccaceae</taxon>
        <taxon>Paracoccus</taxon>
    </lineage>
</organism>
<dbReference type="InterPro" id="IPR036477">
    <property type="entry name" value="Formyl_transf_N_sf"/>
</dbReference>
<keyword evidence="2" id="KW-0597">Phosphoprotein</keyword>
<evidence type="ECO:0000256" key="1">
    <source>
        <dbReference type="ARBA" id="ARBA00022450"/>
    </source>
</evidence>
<dbReference type="Gene3D" id="3.20.20.30">
    <property type="entry name" value="Luciferase-like domain"/>
    <property type="match status" value="1"/>
</dbReference>
<dbReference type="GO" id="GO:0044550">
    <property type="term" value="P:secondary metabolite biosynthetic process"/>
    <property type="evidence" value="ECO:0007669"/>
    <property type="project" value="TreeGrafter"/>
</dbReference>
<sequence length="1517" mass="162940">MSTSALFIGNESLLVQCAEHWLGRGLTITAVATRNPDIARWAEGRGIPLRAQDDLRTPEGLDYDWLLSVANLSIIPQSLLGGARRGAVNFHDGPLPRHAGLNAPVWAILGGEPRHGITWHMIEGGIDEGDILVARDFEIAPDDTTLTLNARAWEAAVDSFPELAEALVAGNPARRPQDLSQRSYHPRDKRPAAAGRLGFDRPAAEVARLVRALDHGDFANPLALPKLWLGGRLLAVRTAEPVEGTGAPGTVLAADDTGLTVACVAGAVRLSGLREMDGAEVAAPDAARVGDVLASASADEVTRIDDAIAAVVGGEGAFRRALTAEPAALPFAQPARGAADWQEYPLGAAATPSALALWAAQLAGRERVYLAFADGNAPRLPGYLSGWAPLPLPGSGTLDRIAADAEQGFQRARRWPEFAVDLPLRDPAIGPAPVPAIGWSDANRPVLGTVLTVTADGRLLADLSRIDRMGAQLLAARLAHFTAAVAATAGDADAASIPAMPEAERQLLLSAWNDTACAVPDHSIHRAFEAQAARTPGGAALSHEDSTLTYAQLNARANRLAHLLRQMGVGPGTVVGLNLRRSPLLLVGALGILKAGGAYLPLDPAYPADRIALYVEDSGAPVIITETALEPALPDSDAELLVLDAEPRLAAMPETNPEGGAAPDDLAYLIYTSGSTGRPKGVLLEHRNATNFFVGMDQRIPDSDGRVWLAVTSLSFDISVLELFWTLARGYHVVLMGEEERALVSAGSRISARKMDFSLFYWGNDDGVGRQKYRVLLEGAKFADQHGFCAVWTPERHFHAFGGPYPNPSVTGAAVAAVTTNLEVRAGSCVAPLHHPIRVAEEWAVIDNLTNGRTALGIASGWHPEDFVLRPENGPPNNKAAMYDTIDKLRRMWRGEAVPFPLNDGRMVDVVTQPRPVSRELAIWVTTAGNPDTWREAGEIGANVLTHLLGQSVDEVGEKIAIYHEALRKSGRDPADFKVTLMLHSYICHDREVARDRARGPMKDYLRSAAALVKQYAWAFPAFKKPQGVTNPMDIDLRSLDAEETEAILDFAFQRYFEDSGLFGTVEDGLARVEQLKRIGVDEIACLIDYGLPCDTVLEGLAPLAEILRRSNEAPELAEGDWSIAAQITRYGATHMQCTPSMARMIAMNDDARAAMGNLRHLILGGEALPASLVADLTRAGARRITNMYGPTETTVWSTTAPAGVTDPVVSIGTPFANTQCYVLDEDGQPVPLGAEGELWIGGEGVARGYWQRPDLTEDRFRPNPFAPGRIYGTGDLVRWRPDGQGGAKLEFLGRADHQVKLRGYRIELGEIEAAAEECAGVRQAVVICREMAPGDLRLIAYLTGDHQLSTDTVKRHLAERLPPHMVPGHFVRLAEFPLTPNRKVDRKALPDVVESADAVAEDFVAPSDGTEATIAAVWARVLNRPRIGSRDNFFALGGHSLLAVQAHREIRAALGGGVRLSITDIFRFPTLESLAAHLSGGAVDDTARKQAEAAEETARADAIARRRALRAQRDGG</sequence>
<dbReference type="SUPFAM" id="SSF50486">
    <property type="entry name" value="FMT C-terminal domain-like"/>
    <property type="match status" value="1"/>
</dbReference>